<name>A0A256G9U8_9HYPH</name>
<evidence type="ECO:0000313" key="1">
    <source>
        <dbReference type="EMBL" id="OYR23897.1"/>
    </source>
</evidence>
<accession>A0A256G9U8</accession>
<proteinExistence type="predicted"/>
<protein>
    <submittedName>
        <fullName evidence="1">Uncharacterized protein</fullName>
    </submittedName>
</protein>
<sequence length="37" mass="4210">MPYAWMKYRQKLTTESLSGNFGVLPLQLTQGMCEDTA</sequence>
<organism evidence="1 2">
    <name type="scientific">Brucella pseudogrignonensis</name>
    <dbReference type="NCBI Taxonomy" id="419475"/>
    <lineage>
        <taxon>Bacteria</taxon>
        <taxon>Pseudomonadati</taxon>
        <taxon>Pseudomonadota</taxon>
        <taxon>Alphaproteobacteria</taxon>
        <taxon>Hyphomicrobiales</taxon>
        <taxon>Brucellaceae</taxon>
        <taxon>Brucella/Ochrobactrum group</taxon>
        <taxon>Brucella</taxon>
    </lineage>
</organism>
<comment type="caution">
    <text evidence="1">The sequence shown here is derived from an EMBL/GenBank/DDBJ whole genome shotgun (WGS) entry which is preliminary data.</text>
</comment>
<evidence type="ECO:0000313" key="2">
    <source>
        <dbReference type="Proteomes" id="UP000216188"/>
    </source>
</evidence>
<dbReference type="Proteomes" id="UP000216188">
    <property type="component" value="Unassembled WGS sequence"/>
</dbReference>
<gene>
    <name evidence="1" type="ORF">CEV34_3230</name>
</gene>
<dbReference type="EMBL" id="NNRM01000037">
    <property type="protein sequence ID" value="OYR23897.1"/>
    <property type="molecule type" value="Genomic_DNA"/>
</dbReference>
<reference evidence="1 2" key="1">
    <citation type="submission" date="2017-07" db="EMBL/GenBank/DDBJ databases">
        <title>Phylogenetic study on the rhizospheric bacterium Ochrobactrum sp. A44.</title>
        <authorList>
            <person name="Krzyzanowska D.M."/>
            <person name="Ossowicki A."/>
            <person name="Rajewska M."/>
            <person name="Maciag T."/>
            <person name="Kaczynski Z."/>
            <person name="Czerwicka M."/>
            <person name="Jafra S."/>
        </authorList>
    </citation>
    <scope>NUCLEOTIDE SEQUENCE [LARGE SCALE GENOMIC DNA]</scope>
    <source>
        <strain evidence="1 2">CCUG 30717</strain>
    </source>
</reference>
<dbReference type="AlphaFoldDB" id="A0A256G9U8"/>
<keyword evidence="2" id="KW-1185">Reference proteome</keyword>